<evidence type="ECO:0000259" key="1">
    <source>
        <dbReference type="PROSITE" id="PS51208"/>
    </source>
</evidence>
<dbReference type="InterPro" id="IPR036709">
    <property type="entry name" value="Autotransporte_beta_dom_sf"/>
</dbReference>
<dbReference type="EMBL" id="VRYY01000100">
    <property type="protein sequence ID" value="MBG3876320.1"/>
    <property type="molecule type" value="Genomic_DNA"/>
</dbReference>
<dbReference type="Gene3D" id="2.40.128.130">
    <property type="entry name" value="Autotransporter beta-domain"/>
    <property type="match status" value="1"/>
</dbReference>
<dbReference type="InterPro" id="IPR005546">
    <property type="entry name" value="Autotransporte_beta"/>
</dbReference>
<protein>
    <submittedName>
        <fullName evidence="2">Autotransporter outer membrane beta-barrel domain-containing protein</fullName>
    </submittedName>
</protein>
<reference evidence="2 3" key="1">
    <citation type="submission" date="2019-08" db="EMBL/GenBank/DDBJ databases">
        <authorList>
            <person name="Luo N."/>
        </authorList>
    </citation>
    <scope>NUCLEOTIDE SEQUENCE [LARGE SCALE GENOMIC DNA]</scope>
    <source>
        <strain evidence="2 3">NCIMB 9442</strain>
    </source>
</reference>
<dbReference type="RefSeq" id="WP_196608486.1">
    <property type="nucleotide sequence ID" value="NZ_VRYY01000100.1"/>
</dbReference>
<accession>A0ABS0J289</accession>
<organism evidence="2 3">
    <name type="scientific">Nitratidesulfovibrio oxamicus</name>
    <dbReference type="NCBI Taxonomy" id="32016"/>
    <lineage>
        <taxon>Bacteria</taxon>
        <taxon>Pseudomonadati</taxon>
        <taxon>Thermodesulfobacteriota</taxon>
        <taxon>Desulfovibrionia</taxon>
        <taxon>Desulfovibrionales</taxon>
        <taxon>Desulfovibrionaceae</taxon>
        <taxon>Nitratidesulfovibrio</taxon>
    </lineage>
</organism>
<proteinExistence type="predicted"/>
<evidence type="ECO:0000313" key="3">
    <source>
        <dbReference type="Proteomes" id="UP001194469"/>
    </source>
</evidence>
<comment type="caution">
    <text evidence="2">The sequence shown here is derived from an EMBL/GenBank/DDBJ whole genome shotgun (WGS) entry which is preliminary data.</text>
</comment>
<gene>
    <name evidence="2" type="ORF">FVW20_04590</name>
</gene>
<dbReference type="Proteomes" id="UP001194469">
    <property type="component" value="Unassembled WGS sequence"/>
</dbReference>
<sequence>MFLSLRLWPPPATELPRRARSHSARAAAALLFLALLAPGAPLWAANSGGTTETLPSIEFALPGYVGSFQPGATDATGGNVTIDTGITGPIIGGYSDGGNANGNRVTITGGTHTGEGMYGGFSDGSGNASNNIVTITGGTISYMVFGGYSRGGTATGNTLRIFDNPTLSAGLVGGRAWQASMFDPARDARTGNTLEIHTLNLQASGIENFQHFRFYLPDTVRAGDTVLTVNNGVVIETPSSGPSTAPTTVGVGIEGGGTPLAVNDTVTLIKSTSVLYADAGMTNTTTGMAGISSLYTFGLETTVNSLVARVTSIEQTDEIVRKSPSEGKAASIALVTQGADLAAGPGMGNARAAAVLGADNMAQAGWAGFGATSGTTSRYATGSHVDLQSFALMTGLAKCLPVSGADLLVGAFFETSVGSYDSHNETAAGDSITARGDSRSTGGGLLGRVEATEGMARGLYAEATVRAGRLSSDYRSDDLNPTLGEAEYDINVAYYGAHAGVGYIWNISEQAWLDLYGKYFWTHTTGADVRILGDPVTFDDVDSYRTRLGARFGYALNKCITPYTGAAWEYEFDGTAHSVVAGVDAPAPTLKGGTGVGEAGVIWKPLPDSGFSLDLGAQGYTGVREGVGGNLSLMYEF</sequence>
<dbReference type="SMART" id="SM00869">
    <property type="entry name" value="Autotransporter"/>
    <property type="match status" value="1"/>
</dbReference>
<dbReference type="PROSITE" id="PS51208">
    <property type="entry name" value="AUTOTRANSPORTER"/>
    <property type="match status" value="1"/>
</dbReference>
<dbReference type="SUPFAM" id="SSF103515">
    <property type="entry name" value="Autotransporter"/>
    <property type="match status" value="1"/>
</dbReference>
<name>A0ABS0J289_9BACT</name>
<evidence type="ECO:0000313" key="2">
    <source>
        <dbReference type="EMBL" id="MBG3876320.1"/>
    </source>
</evidence>
<keyword evidence="3" id="KW-1185">Reference proteome</keyword>
<feature type="domain" description="Autotransporter" evidence="1">
    <location>
        <begin position="358"/>
        <end position="637"/>
    </location>
</feature>